<protein>
    <submittedName>
        <fullName evidence="2">Uncharacterized protein</fullName>
    </submittedName>
</protein>
<feature type="transmembrane region" description="Helical" evidence="1">
    <location>
        <begin position="52"/>
        <end position="84"/>
    </location>
</feature>
<feature type="transmembrane region" description="Helical" evidence="1">
    <location>
        <begin position="96"/>
        <end position="121"/>
    </location>
</feature>
<keyword evidence="1" id="KW-0472">Membrane</keyword>
<feature type="transmembrane region" description="Helical" evidence="1">
    <location>
        <begin position="181"/>
        <end position="209"/>
    </location>
</feature>
<dbReference type="EMBL" id="AWQU01000082">
    <property type="protein sequence ID" value="KFB07465.1"/>
    <property type="molecule type" value="Genomic_DNA"/>
</dbReference>
<feature type="transmembrane region" description="Helical" evidence="1">
    <location>
        <begin position="12"/>
        <end position="32"/>
    </location>
</feature>
<accession>A0A084U3C9</accession>
<dbReference type="Proteomes" id="UP000028523">
    <property type="component" value="Unassembled WGS sequence"/>
</dbReference>
<evidence type="ECO:0000313" key="3">
    <source>
        <dbReference type="Proteomes" id="UP000028523"/>
    </source>
</evidence>
<reference evidence="2 3" key="1">
    <citation type="journal article" date="2014" name="PLoS ONE">
        <title>Reduction of Hydrogen Peroxide Accumulation and Toxicity by a Catalase from Mycoplasma iowae.</title>
        <authorList>
            <person name="Pritchard R.E."/>
            <person name="Prassinos A.J."/>
            <person name="Osborne J.D."/>
            <person name="Raviv Z."/>
            <person name="Balish M.F."/>
        </authorList>
    </citation>
    <scope>NUCLEOTIDE SEQUENCE [LARGE SCALE GENOMIC DNA]</scope>
    <source>
        <strain evidence="2 3">DK-CPA</strain>
    </source>
</reference>
<sequence length="255" mass="30104">MKRFLGFISYRSFILSIIFTIFLFAFVYLSIYSNNNYDYLYKKELNPNDGNYYYTLQSVGFFGVVHFTFIATSLSFGMLLVFYINKVFMATRIYDLTGIYSWITFCSIIPLIGIIIDWFIFYKSIDSFEERKISDIILNHHFVKSIHITQTIFSLFIFLVINSLTFIIYPEQLFGEIWSSYLPICLIIQYIGSVCFFISLAVGVIYFIIDLVNINELSETLKVNKKQCLNYVFFPWLITNSKYENTSFLKVNKDF</sequence>
<name>A0A084U3C9_MALIO</name>
<dbReference type="RefSeq" id="WP_036452141.1">
    <property type="nucleotide sequence ID" value="NZ_AWQU01000082.1"/>
</dbReference>
<keyword evidence="1" id="KW-1133">Transmembrane helix</keyword>
<keyword evidence="1" id="KW-0812">Transmembrane</keyword>
<comment type="caution">
    <text evidence="2">The sequence shown here is derived from an EMBL/GenBank/DDBJ whole genome shotgun (WGS) entry which is preliminary data.</text>
</comment>
<organism evidence="2 3">
    <name type="scientific">Malacoplasma iowae DK-CPA</name>
    <dbReference type="NCBI Taxonomy" id="1394179"/>
    <lineage>
        <taxon>Bacteria</taxon>
        <taxon>Bacillati</taxon>
        <taxon>Mycoplasmatota</taxon>
        <taxon>Mycoplasmoidales</taxon>
        <taxon>Mycoplasmoidaceae</taxon>
        <taxon>Malacoplasma</taxon>
    </lineage>
</organism>
<proteinExistence type="predicted"/>
<evidence type="ECO:0000256" key="1">
    <source>
        <dbReference type="SAM" id="Phobius"/>
    </source>
</evidence>
<gene>
    <name evidence="2" type="ORF">P271_302</name>
</gene>
<evidence type="ECO:0000313" key="2">
    <source>
        <dbReference type="EMBL" id="KFB07465.1"/>
    </source>
</evidence>
<dbReference type="AlphaFoldDB" id="A0A084U3C9"/>
<keyword evidence="3" id="KW-1185">Reference proteome</keyword>
<feature type="transmembrane region" description="Helical" evidence="1">
    <location>
        <begin position="148"/>
        <end position="169"/>
    </location>
</feature>